<keyword evidence="4 9" id="KW-0547">Nucleotide-binding</keyword>
<dbReference type="GO" id="GO:0005737">
    <property type="term" value="C:cytoplasm"/>
    <property type="evidence" value="ECO:0007669"/>
    <property type="project" value="UniProtKB-SubCell"/>
</dbReference>
<feature type="binding site" evidence="9">
    <location>
        <position position="19"/>
    </location>
    <ligand>
        <name>ATP</name>
        <dbReference type="ChEBI" id="CHEBI:30616"/>
    </ligand>
</feature>
<evidence type="ECO:0000256" key="8">
    <source>
        <dbReference type="ARBA" id="ARBA00029346"/>
    </source>
</evidence>
<reference evidence="11 12" key="1">
    <citation type="journal article" date="2015" name="Genome Announc.">
        <title>Expanding the biotechnology potential of lactobacilli through comparative genomics of 213 strains and associated genera.</title>
        <authorList>
            <person name="Sun Z."/>
            <person name="Harris H.M."/>
            <person name="McCann A."/>
            <person name="Guo C."/>
            <person name="Argimon S."/>
            <person name="Zhang W."/>
            <person name="Yang X."/>
            <person name="Jeffery I.B."/>
            <person name="Cooney J.C."/>
            <person name="Kagawa T.F."/>
            <person name="Liu W."/>
            <person name="Song Y."/>
            <person name="Salvetti E."/>
            <person name="Wrobel A."/>
            <person name="Rasinkangas P."/>
            <person name="Parkhill J."/>
            <person name="Rea M.C."/>
            <person name="O'Sullivan O."/>
            <person name="Ritari J."/>
            <person name="Douillard F.P."/>
            <person name="Paul Ross R."/>
            <person name="Yang R."/>
            <person name="Briner A.E."/>
            <person name="Felis G.E."/>
            <person name="de Vos W.M."/>
            <person name="Barrangou R."/>
            <person name="Klaenhammer T.R."/>
            <person name="Caufield P.W."/>
            <person name="Cui Y."/>
            <person name="Zhang H."/>
            <person name="O'Toole P.W."/>
        </authorList>
    </citation>
    <scope>NUCLEOTIDE SEQUENCE [LARGE SCALE GENOMIC DNA]</scope>
    <source>
        <strain evidence="11 12">DSM 20178</strain>
    </source>
</reference>
<feature type="binding site" evidence="9">
    <location>
        <begin position="91"/>
        <end position="93"/>
    </location>
    <ligand>
        <name>ATP</name>
        <dbReference type="ChEBI" id="CHEBI:30616"/>
    </ligand>
</feature>
<evidence type="ECO:0000256" key="5">
    <source>
        <dbReference type="ARBA" id="ARBA00022840"/>
    </source>
</evidence>
<feature type="site" description="Transition state stabilizer" evidence="9">
    <location>
        <position position="19"/>
    </location>
</feature>
<dbReference type="RefSeq" id="WP_010488579.1">
    <property type="nucleotide sequence ID" value="NZ_AZCT01000001.1"/>
</dbReference>
<dbReference type="AlphaFoldDB" id="A0A0R1EWU3"/>
<evidence type="ECO:0000256" key="3">
    <source>
        <dbReference type="ARBA" id="ARBA00022695"/>
    </source>
</evidence>
<keyword evidence="1 9" id="KW-0963">Cytoplasm</keyword>
<dbReference type="PATRIC" id="fig|1423816.3.peg.401"/>
<evidence type="ECO:0000256" key="6">
    <source>
        <dbReference type="ARBA" id="ARBA00022842"/>
    </source>
</evidence>
<dbReference type="EMBL" id="AZCT01000001">
    <property type="protein sequence ID" value="KRK13830.1"/>
    <property type="molecule type" value="Genomic_DNA"/>
</dbReference>
<evidence type="ECO:0000313" key="11">
    <source>
        <dbReference type="EMBL" id="KRK13830.1"/>
    </source>
</evidence>
<dbReference type="EC" id="2.7.7.3" evidence="9"/>
<feature type="binding site" evidence="9">
    <location>
        <position position="101"/>
    </location>
    <ligand>
        <name>ATP</name>
        <dbReference type="ChEBI" id="CHEBI:30616"/>
    </ligand>
</feature>
<dbReference type="NCBIfam" id="TIGR00125">
    <property type="entry name" value="cyt_tran_rel"/>
    <property type="match status" value="1"/>
</dbReference>
<feature type="binding site" evidence="9">
    <location>
        <position position="76"/>
    </location>
    <ligand>
        <name>substrate</name>
    </ligand>
</feature>
<comment type="subcellular location">
    <subcellularLocation>
        <location evidence="9">Cytoplasm</location>
    </subcellularLocation>
</comment>
<comment type="caution">
    <text evidence="11">The sequence shown here is derived from an EMBL/GenBank/DDBJ whole genome shotgun (WGS) entry which is preliminary data.</text>
</comment>
<keyword evidence="2 9" id="KW-0808">Transferase</keyword>
<evidence type="ECO:0000256" key="4">
    <source>
        <dbReference type="ARBA" id="ARBA00022741"/>
    </source>
</evidence>
<comment type="function">
    <text evidence="9">Reversibly transfers an adenylyl group from ATP to 4'-phosphopantetheine, yielding dephospho-CoA (dPCoA) and pyrophosphate.</text>
</comment>
<dbReference type="NCBIfam" id="TIGR01510">
    <property type="entry name" value="coaD_prev_kdtB"/>
    <property type="match status" value="1"/>
</dbReference>
<feature type="binding site" evidence="9">
    <location>
        <position position="11"/>
    </location>
    <ligand>
        <name>substrate</name>
    </ligand>
</feature>
<dbReference type="GO" id="GO:0004595">
    <property type="term" value="F:pantetheine-phosphate adenylyltransferase activity"/>
    <property type="evidence" value="ECO:0007669"/>
    <property type="project" value="UniProtKB-UniRule"/>
</dbReference>
<dbReference type="Pfam" id="PF01467">
    <property type="entry name" value="CTP_transf_like"/>
    <property type="match status" value="1"/>
</dbReference>
<sequence length="167" mass="18148">MTKKIAVFPGSFDPFTNGHLDTVLRASRLFDEVVVAAMTNTSKKALFSSDEKLALIAASTADLPNVKAVAAPRRLTVEFAKSIGAQFIIRGIRNVADFGYEADIATVNHDLDNQIETVFLLADKQYDALSSTIIKEVAAFGGDIHRFVPAPVEKALYKKLGEPHQAN</sequence>
<dbReference type="PANTHER" id="PTHR21342:SF1">
    <property type="entry name" value="PHOSPHOPANTETHEINE ADENYLYLTRANSFERASE"/>
    <property type="match status" value="1"/>
</dbReference>
<evidence type="ECO:0000259" key="10">
    <source>
        <dbReference type="Pfam" id="PF01467"/>
    </source>
</evidence>
<name>A0A0R1EWU3_LACZE</name>
<dbReference type="Proteomes" id="UP000051984">
    <property type="component" value="Unassembled WGS sequence"/>
</dbReference>
<dbReference type="UniPathway" id="UPA00241">
    <property type="reaction ID" value="UER00355"/>
</dbReference>
<evidence type="ECO:0000256" key="2">
    <source>
        <dbReference type="ARBA" id="ARBA00022679"/>
    </source>
</evidence>
<accession>A0A0R1EWU3</accession>
<evidence type="ECO:0000256" key="1">
    <source>
        <dbReference type="ARBA" id="ARBA00022490"/>
    </source>
</evidence>
<comment type="cofactor">
    <cofactor evidence="9">
        <name>Mg(2+)</name>
        <dbReference type="ChEBI" id="CHEBI:18420"/>
    </cofactor>
</comment>
<dbReference type="CDD" id="cd02163">
    <property type="entry name" value="PPAT"/>
    <property type="match status" value="1"/>
</dbReference>
<dbReference type="InterPro" id="IPR014729">
    <property type="entry name" value="Rossmann-like_a/b/a_fold"/>
</dbReference>
<gene>
    <name evidence="9" type="primary">coaD</name>
    <name evidence="11" type="ORF">FD51_GL000396</name>
</gene>
<feature type="binding site" evidence="9">
    <location>
        <position position="90"/>
    </location>
    <ligand>
        <name>substrate</name>
    </ligand>
</feature>
<evidence type="ECO:0000256" key="7">
    <source>
        <dbReference type="ARBA" id="ARBA00022993"/>
    </source>
</evidence>
<protein>
    <recommendedName>
        <fullName evidence="9">Phosphopantetheine adenylyltransferase</fullName>
        <ecNumber evidence="9">2.7.7.3</ecNumber>
    </recommendedName>
    <alternativeName>
        <fullName evidence="9">Dephospho-CoA pyrophosphorylase</fullName>
    </alternativeName>
    <alternativeName>
        <fullName evidence="9">Pantetheine-phosphate adenylyltransferase</fullName>
        <shortName evidence="9">PPAT</shortName>
    </alternativeName>
</protein>
<dbReference type="PRINTS" id="PR01020">
    <property type="entry name" value="LPSBIOSNTHSS"/>
</dbReference>
<organism evidence="11 12">
    <name type="scientific">Lacticaseibacillus zeae DSM 20178 = KCTC 3804</name>
    <dbReference type="NCBI Taxonomy" id="1423816"/>
    <lineage>
        <taxon>Bacteria</taxon>
        <taxon>Bacillati</taxon>
        <taxon>Bacillota</taxon>
        <taxon>Bacilli</taxon>
        <taxon>Lactobacillales</taxon>
        <taxon>Lactobacillaceae</taxon>
        <taxon>Lacticaseibacillus</taxon>
    </lineage>
</organism>
<proteinExistence type="inferred from homology"/>
<dbReference type="Gene3D" id="3.40.50.620">
    <property type="entry name" value="HUPs"/>
    <property type="match status" value="1"/>
</dbReference>
<keyword evidence="7 9" id="KW-0173">Coenzyme A biosynthesis</keyword>
<dbReference type="GO" id="GO:0015937">
    <property type="term" value="P:coenzyme A biosynthetic process"/>
    <property type="evidence" value="ECO:0007669"/>
    <property type="project" value="UniProtKB-UniRule"/>
</dbReference>
<keyword evidence="6 9" id="KW-0460">Magnesium</keyword>
<dbReference type="InterPro" id="IPR004821">
    <property type="entry name" value="Cyt_trans-like"/>
</dbReference>
<comment type="subunit">
    <text evidence="9">Homohexamer.</text>
</comment>
<comment type="catalytic activity">
    <reaction evidence="8 9">
        <text>(R)-4'-phosphopantetheine + ATP + H(+) = 3'-dephospho-CoA + diphosphate</text>
        <dbReference type="Rhea" id="RHEA:19801"/>
        <dbReference type="ChEBI" id="CHEBI:15378"/>
        <dbReference type="ChEBI" id="CHEBI:30616"/>
        <dbReference type="ChEBI" id="CHEBI:33019"/>
        <dbReference type="ChEBI" id="CHEBI:57328"/>
        <dbReference type="ChEBI" id="CHEBI:61723"/>
        <dbReference type="EC" id="2.7.7.3"/>
    </reaction>
</comment>
<dbReference type="eggNOG" id="COG0669">
    <property type="taxonomic scope" value="Bacteria"/>
</dbReference>
<feature type="binding site" evidence="9">
    <location>
        <position position="43"/>
    </location>
    <ligand>
        <name>substrate</name>
    </ligand>
</feature>
<dbReference type="HAMAP" id="MF_00151">
    <property type="entry name" value="PPAT_bact"/>
    <property type="match status" value="1"/>
</dbReference>
<keyword evidence="5 9" id="KW-0067">ATP-binding</keyword>
<dbReference type="SUPFAM" id="SSF52374">
    <property type="entry name" value="Nucleotidylyl transferase"/>
    <property type="match status" value="1"/>
</dbReference>
<evidence type="ECO:0000313" key="12">
    <source>
        <dbReference type="Proteomes" id="UP000051984"/>
    </source>
</evidence>
<keyword evidence="3 9" id="KW-0548">Nucleotidyltransferase</keyword>
<feature type="binding site" evidence="9">
    <location>
        <begin position="126"/>
        <end position="132"/>
    </location>
    <ligand>
        <name>ATP</name>
        <dbReference type="ChEBI" id="CHEBI:30616"/>
    </ligand>
</feature>
<evidence type="ECO:0000256" key="9">
    <source>
        <dbReference type="HAMAP-Rule" id="MF_00151"/>
    </source>
</evidence>
<comment type="similarity">
    <text evidence="9">Belongs to the bacterial CoaD family.</text>
</comment>
<feature type="domain" description="Cytidyltransferase-like" evidence="10">
    <location>
        <begin position="7"/>
        <end position="136"/>
    </location>
</feature>
<comment type="pathway">
    <text evidence="9">Cofactor biosynthesis; coenzyme A biosynthesis; CoA from (R)-pantothenate: step 4/5.</text>
</comment>
<dbReference type="InterPro" id="IPR001980">
    <property type="entry name" value="PPAT"/>
</dbReference>
<dbReference type="GO" id="GO:0005524">
    <property type="term" value="F:ATP binding"/>
    <property type="evidence" value="ECO:0007669"/>
    <property type="project" value="UniProtKB-KW"/>
</dbReference>
<dbReference type="PANTHER" id="PTHR21342">
    <property type="entry name" value="PHOSPHOPANTETHEINE ADENYLYLTRANSFERASE"/>
    <property type="match status" value="1"/>
</dbReference>
<feature type="binding site" evidence="9">
    <location>
        <begin position="11"/>
        <end position="12"/>
    </location>
    <ligand>
        <name>ATP</name>
        <dbReference type="ChEBI" id="CHEBI:30616"/>
    </ligand>
</feature>